<dbReference type="STRING" id="307972.A0A2G8JTV7"/>
<evidence type="ECO:0000256" key="4">
    <source>
        <dbReference type="SAM" id="MobiDB-lite"/>
    </source>
</evidence>
<feature type="disulfide bond" evidence="3">
    <location>
        <begin position="134"/>
        <end position="158"/>
    </location>
</feature>
<accession>A0A2G8JTV7</accession>
<dbReference type="AlphaFoldDB" id="A0A2G8JTV7"/>
<dbReference type="GO" id="GO:0060070">
    <property type="term" value="P:canonical Wnt signaling pathway"/>
    <property type="evidence" value="ECO:0007669"/>
    <property type="project" value="TreeGrafter"/>
</dbReference>
<dbReference type="CDD" id="cd07066">
    <property type="entry name" value="CRD_FZ"/>
    <property type="match status" value="1"/>
</dbReference>
<dbReference type="GO" id="GO:0017147">
    <property type="term" value="F:Wnt-protein binding"/>
    <property type="evidence" value="ECO:0007669"/>
    <property type="project" value="TreeGrafter"/>
</dbReference>
<evidence type="ECO:0000256" key="2">
    <source>
        <dbReference type="ARBA" id="ARBA00023157"/>
    </source>
</evidence>
<feature type="region of interest" description="Disordered" evidence="4">
    <location>
        <begin position="169"/>
        <end position="201"/>
    </location>
</feature>
<dbReference type="SMART" id="SM00063">
    <property type="entry name" value="FRI"/>
    <property type="match status" value="1"/>
</dbReference>
<comment type="caution">
    <text evidence="6">The sequence shown here is derived from an EMBL/GenBank/DDBJ whole genome shotgun (WGS) entry which is preliminary data.</text>
</comment>
<dbReference type="EMBL" id="MRZV01001270">
    <property type="protein sequence ID" value="PIK39158.1"/>
    <property type="molecule type" value="Genomic_DNA"/>
</dbReference>
<feature type="non-terminal residue" evidence="6">
    <location>
        <position position="201"/>
    </location>
</feature>
<dbReference type="InterPro" id="IPR020067">
    <property type="entry name" value="Frizzled_dom"/>
</dbReference>
<keyword evidence="7" id="KW-1185">Reference proteome</keyword>
<organism evidence="6 7">
    <name type="scientific">Stichopus japonicus</name>
    <name type="common">Sea cucumber</name>
    <dbReference type="NCBI Taxonomy" id="307972"/>
    <lineage>
        <taxon>Eukaryota</taxon>
        <taxon>Metazoa</taxon>
        <taxon>Echinodermata</taxon>
        <taxon>Eleutherozoa</taxon>
        <taxon>Echinozoa</taxon>
        <taxon>Holothuroidea</taxon>
        <taxon>Aspidochirotacea</taxon>
        <taxon>Aspidochirotida</taxon>
        <taxon>Stichopodidae</taxon>
        <taxon>Apostichopus</taxon>
    </lineage>
</organism>
<dbReference type="GO" id="GO:0042813">
    <property type="term" value="F:Wnt receptor activity"/>
    <property type="evidence" value="ECO:0007669"/>
    <property type="project" value="TreeGrafter"/>
</dbReference>
<name>A0A2G8JTV7_STIJA</name>
<evidence type="ECO:0000256" key="3">
    <source>
        <dbReference type="PROSITE-ProRule" id="PRU00090"/>
    </source>
</evidence>
<gene>
    <name evidence="6" type="ORF">BSL78_24002</name>
</gene>
<evidence type="ECO:0000259" key="5">
    <source>
        <dbReference type="PROSITE" id="PS50038"/>
    </source>
</evidence>
<sequence length="201" mass="22239">MAYPEWSRNGIKVEVESVESASYHVVRYGERTTVLIVTKVDSATYTCSLEGESEVRRLQLKLPCEGITQPFCGYESIQLPNFYGHTSESEAISDAMAFVTLIQAQCSENLFNFVCATYTPMCDAPVPVLCRELCESAMRECSEVITATNFQWPDQASCENFPSMADGNCYSGSNPEPGAEPEPEPEVYPEPEPEMTPGPET</sequence>
<dbReference type="Pfam" id="PF01392">
    <property type="entry name" value="Fz"/>
    <property type="match status" value="1"/>
</dbReference>
<feature type="compositionally biased region" description="Acidic residues" evidence="4">
    <location>
        <begin position="179"/>
        <end position="193"/>
    </location>
</feature>
<dbReference type="InterPro" id="IPR015526">
    <property type="entry name" value="Frizzled/SFRP"/>
</dbReference>
<proteinExistence type="predicted"/>
<evidence type="ECO:0000313" key="6">
    <source>
        <dbReference type="EMBL" id="PIK39158.1"/>
    </source>
</evidence>
<dbReference type="GO" id="GO:0005886">
    <property type="term" value="C:plasma membrane"/>
    <property type="evidence" value="ECO:0007669"/>
    <property type="project" value="TreeGrafter"/>
</dbReference>
<dbReference type="OrthoDB" id="10053709at2759"/>
<dbReference type="SUPFAM" id="SSF63501">
    <property type="entry name" value="Frizzled cysteine-rich domain"/>
    <property type="match status" value="1"/>
</dbReference>
<feature type="domain" description="FZ" evidence="5">
    <location>
        <begin position="64"/>
        <end position="172"/>
    </location>
</feature>
<keyword evidence="1" id="KW-0217">Developmental protein</keyword>
<reference evidence="6 7" key="1">
    <citation type="journal article" date="2017" name="PLoS Biol.">
        <title>The sea cucumber genome provides insights into morphological evolution and visceral regeneration.</title>
        <authorList>
            <person name="Zhang X."/>
            <person name="Sun L."/>
            <person name="Yuan J."/>
            <person name="Sun Y."/>
            <person name="Gao Y."/>
            <person name="Zhang L."/>
            <person name="Li S."/>
            <person name="Dai H."/>
            <person name="Hamel J.F."/>
            <person name="Liu C."/>
            <person name="Yu Y."/>
            <person name="Liu S."/>
            <person name="Lin W."/>
            <person name="Guo K."/>
            <person name="Jin S."/>
            <person name="Xu P."/>
            <person name="Storey K.B."/>
            <person name="Huan P."/>
            <person name="Zhang T."/>
            <person name="Zhou Y."/>
            <person name="Zhang J."/>
            <person name="Lin C."/>
            <person name="Li X."/>
            <person name="Xing L."/>
            <person name="Huo D."/>
            <person name="Sun M."/>
            <person name="Wang L."/>
            <person name="Mercier A."/>
            <person name="Li F."/>
            <person name="Yang H."/>
            <person name="Xiang J."/>
        </authorList>
    </citation>
    <scope>NUCLEOTIDE SEQUENCE [LARGE SCALE GENOMIC DNA]</scope>
    <source>
        <strain evidence="6">Shaxun</strain>
        <tissue evidence="6">Muscle</tissue>
    </source>
</reference>
<dbReference type="GO" id="GO:0035567">
    <property type="term" value="P:non-canonical Wnt signaling pathway"/>
    <property type="evidence" value="ECO:0007669"/>
    <property type="project" value="TreeGrafter"/>
</dbReference>
<dbReference type="InterPro" id="IPR036790">
    <property type="entry name" value="Frizzled_dom_sf"/>
</dbReference>
<dbReference type="PANTHER" id="PTHR11309">
    <property type="entry name" value="FRIZZLED"/>
    <property type="match status" value="1"/>
</dbReference>
<evidence type="ECO:0000256" key="1">
    <source>
        <dbReference type="ARBA" id="ARBA00022473"/>
    </source>
</evidence>
<protein>
    <recommendedName>
        <fullName evidence="5">FZ domain-containing protein</fullName>
    </recommendedName>
</protein>
<dbReference type="Gene3D" id="1.10.2000.10">
    <property type="entry name" value="Frizzled cysteine-rich domain"/>
    <property type="match status" value="1"/>
</dbReference>
<keyword evidence="2 3" id="KW-1015">Disulfide bond</keyword>
<dbReference type="PROSITE" id="PS50038">
    <property type="entry name" value="FZ"/>
    <property type="match status" value="1"/>
</dbReference>
<comment type="caution">
    <text evidence="3">Lacks conserved residue(s) required for the propagation of feature annotation.</text>
</comment>
<dbReference type="Proteomes" id="UP000230750">
    <property type="component" value="Unassembled WGS sequence"/>
</dbReference>
<evidence type="ECO:0000313" key="7">
    <source>
        <dbReference type="Proteomes" id="UP000230750"/>
    </source>
</evidence>